<protein>
    <submittedName>
        <fullName evidence="1">Uncharacterized protein</fullName>
    </submittedName>
</protein>
<dbReference type="GeneID" id="36344648"/>
<reference evidence="1 2" key="1">
    <citation type="journal article" date="2013" name="Nat. Genet.">
        <title>The genome of the hydatid tapeworm Echinococcus granulosus.</title>
        <authorList>
            <person name="Zheng H."/>
            <person name="Zhang W."/>
            <person name="Zhang L."/>
            <person name="Zhang Z."/>
            <person name="Li J."/>
            <person name="Lu G."/>
            <person name="Zhu Y."/>
            <person name="Wang Y."/>
            <person name="Huang Y."/>
            <person name="Liu J."/>
            <person name="Kang H."/>
            <person name="Chen J."/>
            <person name="Wang L."/>
            <person name="Chen A."/>
            <person name="Yu S."/>
            <person name="Gao Z."/>
            <person name="Jin L."/>
            <person name="Gu W."/>
            <person name="Wang Z."/>
            <person name="Zhao L."/>
            <person name="Shi B."/>
            <person name="Wen H."/>
            <person name="Lin R."/>
            <person name="Jones M.K."/>
            <person name="Brejova B."/>
            <person name="Vinar T."/>
            <person name="Zhao G."/>
            <person name="McManus D.P."/>
            <person name="Chen Z."/>
            <person name="Zhou Y."/>
            <person name="Wang S."/>
        </authorList>
    </citation>
    <scope>NUCLEOTIDE SEQUENCE [LARGE SCALE GENOMIC DNA]</scope>
</reference>
<dbReference type="KEGG" id="egl:EGR_08933"/>
<dbReference type="RefSeq" id="XP_024347381.1">
    <property type="nucleotide sequence ID" value="XM_024498182.1"/>
</dbReference>
<comment type="caution">
    <text evidence="1">The sequence shown here is derived from an EMBL/GenBank/DDBJ whole genome shotgun (WGS) entry which is preliminary data.</text>
</comment>
<gene>
    <name evidence="1" type="ORF">EGR_08933</name>
</gene>
<dbReference type="Proteomes" id="UP000019149">
    <property type="component" value="Unassembled WGS sequence"/>
</dbReference>
<keyword evidence="2" id="KW-1185">Reference proteome</keyword>
<dbReference type="CTD" id="36344648"/>
<dbReference type="EMBL" id="APAU02000125">
    <property type="protein sequence ID" value="EUB56185.1"/>
    <property type="molecule type" value="Genomic_DNA"/>
</dbReference>
<evidence type="ECO:0000313" key="1">
    <source>
        <dbReference type="EMBL" id="EUB56185.1"/>
    </source>
</evidence>
<organism evidence="1 2">
    <name type="scientific">Echinococcus granulosus</name>
    <name type="common">Hydatid tapeworm</name>
    <dbReference type="NCBI Taxonomy" id="6210"/>
    <lineage>
        <taxon>Eukaryota</taxon>
        <taxon>Metazoa</taxon>
        <taxon>Spiralia</taxon>
        <taxon>Lophotrochozoa</taxon>
        <taxon>Platyhelminthes</taxon>
        <taxon>Cestoda</taxon>
        <taxon>Eucestoda</taxon>
        <taxon>Cyclophyllidea</taxon>
        <taxon>Taeniidae</taxon>
        <taxon>Echinococcus</taxon>
        <taxon>Echinococcus granulosus group</taxon>
    </lineage>
</organism>
<proteinExistence type="predicted"/>
<name>W6U4Z7_ECHGR</name>
<accession>W6U4Z7</accession>
<evidence type="ECO:0000313" key="2">
    <source>
        <dbReference type="Proteomes" id="UP000019149"/>
    </source>
</evidence>
<dbReference type="AlphaFoldDB" id="W6U4Z7"/>
<sequence length="92" mass="10045">MRSLNATTMLEEEGKHLGKRDFLTTSLHLNANVIVRGRSGLVLSSSSSLSSPSLSHCLTCAQSVEATLDSLHLRSVFGCSLEGQHFELCWVR</sequence>